<dbReference type="RefSeq" id="WP_159763221.1">
    <property type="nucleotide sequence ID" value="NZ_WUUT01000002.1"/>
</dbReference>
<gene>
    <name evidence="2" type="ORF">GRX03_05535</name>
</gene>
<feature type="domain" description="Nucleotide modification associated" evidence="1">
    <location>
        <begin position="2"/>
        <end position="222"/>
    </location>
</feature>
<evidence type="ECO:0000313" key="3">
    <source>
        <dbReference type="Proteomes" id="UP000466535"/>
    </source>
</evidence>
<reference evidence="2 3" key="1">
    <citation type="submission" date="2019-12" db="EMBL/GenBank/DDBJ databases">
        <title>Isolation and characterization of three novel carbon monoxide-oxidizing members of Halobacteria from salione crusts and soils.</title>
        <authorList>
            <person name="Myers M.R."/>
            <person name="King G.M."/>
        </authorList>
    </citation>
    <scope>NUCLEOTIDE SEQUENCE [LARGE SCALE GENOMIC DNA]</scope>
    <source>
        <strain evidence="2 3">WSH3</strain>
    </source>
</reference>
<dbReference type="Proteomes" id="UP000466535">
    <property type="component" value="Unassembled WGS sequence"/>
</dbReference>
<protein>
    <recommendedName>
        <fullName evidence="1">Nucleotide modification associated domain-containing protein</fullName>
    </recommendedName>
</protein>
<name>A0A6B0SZ31_9EURY</name>
<dbReference type="OrthoDB" id="211258at2157"/>
<comment type="caution">
    <text evidence="2">The sequence shown here is derived from an EMBL/GenBank/DDBJ whole genome shotgun (WGS) entry which is preliminary data.</text>
</comment>
<evidence type="ECO:0000259" key="1">
    <source>
        <dbReference type="Pfam" id="PF18754"/>
    </source>
</evidence>
<dbReference type="EMBL" id="WUUT01000002">
    <property type="protein sequence ID" value="MXR51068.1"/>
    <property type="molecule type" value="Genomic_DNA"/>
</dbReference>
<sequence>MRAVAINIGANTNEPGFRGPVCPDGRFEYIPIPESEPTKERVPTYGDLAPHLETTIPERLTETPVHLDPEFSEYPHCSRYTYGDEHGVKAGPLSELSAGDLLLFYATLTVEDGADWLPPEWGAFVIGEFVLASDPLTPDSEWDLPADERQYFENNAHTKRDPPDARVLLRGDPDRSRLYDRAVPLSTPTGGTDANDIVTHLSADSGRGPWWRRPLRFDDAATTRLRDRIDDTAPRDINE</sequence>
<dbReference type="Pfam" id="PF18754">
    <property type="entry name" value="Nmad3"/>
    <property type="match status" value="1"/>
</dbReference>
<dbReference type="AlphaFoldDB" id="A0A6B0SZ31"/>
<keyword evidence="3" id="KW-1185">Reference proteome</keyword>
<dbReference type="InterPro" id="IPR041135">
    <property type="entry name" value="Nmad3"/>
</dbReference>
<evidence type="ECO:0000313" key="2">
    <source>
        <dbReference type="EMBL" id="MXR51068.1"/>
    </source>
</evidence>
<accession>A0A6B0SZ31</accession>
<organism evidence="2 3">
    <name type="scientific">Halovenus carboxidivorans</name>
    <dbReference type="NCBI Taxonomy" id="2692199"/>
    <lineage>
        <taxon>Archaea</taxon>
        <taxon>Methanobacteriati</taxon>
        <taxon>Methanobacteriota</taxon>
        <taxon>Stenosarchaea group</taxon>
        <taxon>Halobacteria</taxon>
        <taxon>Halobacteriales</taxon>
        <taxon>Haloarculaceae</taxon>
        <taxon>Halovenus</taxon>
    </lineage>
</organism>
<proteinExistence type="predicted"/>